<dbReference type="AlphaFoldDB" id="A0A0F8ZAR0"/>
<feature type="non-terminal residue" evidence="1">
    <location>
        <position position="1"/>
    </location>
</feature>
<reference evidence="1" key="1">
    <citation type="journal article" date="2015" name="Nature">
        <title>Complex archaea that bridge the gap between prokaryotes and eukaryotes.</title>
        <authorList>
            <person name="Spang A."/>
            <person name="Saw J.H."/>
            <person name="Jorgensen S.L."/>
            <person name="Zaremba-Niedzwiedzka K."/>
            <person name="Martijn J."/>
            <person name="Lind A.E."/>
            <person name="van Eijk R."/>
            <person name="Schleper C."/>
            <person name="Guy L."/>
            <person name="Ettema T.J."/>
        </authorList>
    </citation>
    <scope>NUCLEOTIDE SEQUENCE</scope>
</reference>
<name>A0A0F8ZAR0_9ZZZZ</name>
<organism evidence="1">
    <name type="scientific">marine sediment metagenome</name>
    <dbReference type="NCBI Taxonomy" id="412755"/>
    <lineage>
        <taxon>unclassified sequences</taxon>
        <taxon>metagenomes</taxon>
        <taxon>ecological metagenomes</taxon>
    </lineage>
</organism>
<gene>
    <name evidence="1" type="ORF">LCGC14_3057220</name>
</gene>
<protein>
    <recommendedName>
        <fullName evidence="2">Terminase large subunit gp17-like C-terminal domain-containing protein</fullName>
    </recommendedName>
</protein>
<evidence type="ECO:0000313" key="1">
    <source>
        <dbReference type="EMBL" id="KKK57166.1"/>
    </source>
</evidence>
<proteinExistence type="predicted"/>
<dbReference type="Gene3D" id="3.30.420.240">
    <property type="match status" value="1"/>
</dbReference>
<dbReference type="EMBL" id="LAZR01064622">
    <property type="protein sequence ID" value="KKK57166.1"/>
    <property type="molecule type" value="Genomic_DNA"/>
</dbReference>
<comment type="caution">
    <text evidence="1">The sequence shown here is derived from an EMBL/GenBank/DDBJ whole genome shotgun (WGS) entry which is preliminary data.</text>
</comment>
<evidence type="ECO:0008006" key="2">
    <source>
        <dbReference type="Google" id="ProtNLM"/>
    </source>
</evidence>
<sequence length="314" mass="35716">IMVKHSLAIEQLAWRKWAIKNKCQGDEDLFKQEYPATPLEAFRHAGNPVFGAGILHDQEKSLVDVKYGVFVRSKGVTTFEEVDRKINCWQVHSLNNDGQFTIGCDTMEGKSLDTSDKKSKVDNHGMAVFNRNGEFVAAYKGQGDQIDVAEQLLSAALYYNTAFVAPELPNGMVVLQKLKDYGYPNIYNRQTHDETLSVENSDNLGWRTTLVTRKWLVDGMIQILRDGVKVRCPWIYDEMTTFIKDKTGKAVHNTGKHDDVLFAAMIAVQLHLRTPMDEIYPFETTGEEEDQARDYNNLSVIGAIDYGDDEEWDY</sequence>
<accession>A0A0F8ZAR0</accession>